<name>X1EGD7_9ZZZZ</name>
<evidence type="ECO:0000313" key="1">
    <source>
        <dbReference type="EMBL" id="GAH32371.1"/>
    </source>
</evidence>
<dbReference type="Gene3D" id="3.90.1200.10">
    <property type="match status" value="1"/>
</dbReference>
<organism evidence="1">
    <name type="scientific">marine sediment metagenome</name>
    <dbReference type="NCBI Taxonomy" id="412755"/>
    <lineage>
        <taxon>unclassified sequences</taxon>
        <taxon>metagenomes</taxon>
        <taxon>ecological metagenomes</taxon>
    </lineage>
</organism>
<dbReference type="EMBL" id="BARU01009044">
    <property type="protein sequence ID" value="GAH32371.1"/>
    <property type="molecule type" value="Genomic_DNA"/>
</dbReference>
<feature type="non-terminal residue" evidence="1">
    <location>
        <position position="1"/>
    </location>
</feature>
<proteinExistence type="predicted"/>
<accession>X1EGD7</accession>
<comment type="caution">
    <text evidence="1">The sequence shown here is derived from an EMBL/GenBank/DDBJ whole genome shotgun (WGS) entry which is preliminary data.</text>
</comment>
<dbReference type="AlphaFoldDB" id="X1EGD7"/>
<sequence>QYLDFVYDIAWLDFWKNREEGTYEKLYRNVDQNLCPLDFSYYDERIRCYKLFIGIMASSFFIDSNQKESFLSTKEIVESLF</sequence>
<gene>
    <name evidence="1" type="ORF">S03H2_17522</name>
</gene>
<protein>
    <submittedName>
        <fullName evidence="1">Uncharacterized protein</fullName>
    </submittedName>
</protein>
<reference evidence="1" key="1">
    <citation type="journal article" date="2014" name="Front. Microbiol.">
        <title>High frequency of phylogenetically diverse reductive dehalogenase-homologous genes in deep subseafloor sedimentary metagenomes.</title>
        <authorList>
            <person name="Kawai M."/>
            <person name="Futagami T."/>
            <person name="Toyoda A."/>
            <person name="Takaki Y."/>
            <person name="Nishi S."/>
            <person name="Hori S."/>
            <person name="Arai W."/>
            <person name="Tsubouchi T."/>
            <person name="Morono Y."/>
            <person name="Uchiyama I."/>
            <person name="Ito T."/>
            <person name="Fujiyama A."/>
            <person name="Inagaki F."/>
            <person name="Takami H."/>
        </authorList>
    </citation>
    <scope>NUCLEOTIDE SEQUENCE</scope>
    <source>
        <strain evidence="1">Expedition CK06-06</strain>
    </source>
</reference>